<evidence type="ECO:0000313" key="9">
    <source>
        <dbReference type="Proteomes" id="UP000050741"/>
    </source>
</evidence>
<keyword evidence="9" id="KW-1185">Reference proteome</keyword>
<feature type="domain" description="Glycosyl hydrolase family 30 TIM-barrel" evidence="8">
    <location>
        <begin position="272"/>
        <end position="613"/>
    </location>
</feature>
<evidence type="ECO:0000256" key="4">
    <source>
        <dbReference type="ARBA" id="ARBA00022729"/>
    </source>
</evidence>
<evidence type="ECO:0000313" key="10">
    <source>
        <dbReference type="WBParaSite" id="GPLIN_000361900"/>
    </source>
</evidence>
<dbReference type="PANTHER" id="PTHR11069">
    <property type="entry name" value="GLUCOSYLCERAMIDASE"/>
    <property type="match status" value="1"/>
</dbReference>
<evidence type="ECO:0000256" key="7">
    <source>
        <dbReference type="SAM" id="MobiDB-lite"/>
    </source>
</evidence>
<comment type="similarity">
    <text evidence="2 6">Belongs to the glycosyl hydrolase 30 family.</text>
</comment>
<evidence type="ECO:0000256" key="5">
    <source>
        <dbReference type="ARBA" id="ARBA00022801"/>
    </source>
</evidence>
<dbReference type="Gene3D" id="3.20.20.80">
    <property type="entry name" value="Glycosidases"/>
    <property type="match status" value="1"/>
</dbReference>
<dbReference type="Pfam" id="PF02055">
    <property type="entry name" value="Glyco_hydro_30"/>
    <property type="match status" value="1"/>
</dbReference>
<reference evidence="9" key="1">
    <citation type="submission" date="2014-05" db="EMBL/GenBank/DDBJ databases">
        <title>The genome and life-stage specific transcriptomes of Globodera pallida elucidate key aspects of plant parasitism by a cyst nematode.</title>
        <authorList>
            <person name="Cotton J.A."/>
            <person name="Lilley C.J."/>
            <person name="Jones L.M."/>
            <person name="Kikuchi T."/>
            <person name="Reid A.J."/>
            <person name="Thorpe P."/>
            <person name="Tsai I.J."/>
            <person name="Beasley H."/>
            <person name="Blok V."/>
            <person name="Cock P.J.A."/>
            <person name="Van den Akker S.E."/>
            <person name="Holroyd N."/>
            <person name="Hunt M."/>
            <person name="Mantelin S."/>
            <person name="Naghra H."/>
            <person name="Pain A."/>
            <person name="Palomares-Rius J.E."/>
            <person name="Zarowiecki M."/>
            <person name="Berriman M."/>
            <person name="Jones J.T."/>
            <person name="Urwin P.E."/>
        </authorList>
    </citation>
    <scope>NUCLEOTIDE SEQUENCE [LARGE SCALE GENOMIC DNA]</scope>
    <source>
        <strain evidence="9">Lindley</strain>
    </source>
</reference>
<dbReference type="Proteomes" id="UP000050741">
    <property type="component" value="Unassembled WGS sequence"/>
</dbReference>
<feature type="compositionally biased region" description="Low complexity" evidence="7">
    <location>
        <begin position="123"/>
        <end position="137"/>
    </location>
</feature>
<dbReference type="InterPro" id="IPR018247">
    <property type="entry name" value="EF_Hand_1_Ca_BS"/>
</dbReference>
<keyword evidence="5 6" id="KW-0378">Hydrolase</keyword>
<dbReference type="EC" id="3.2.1.45" evidence="3 6"/>
<feature type="region of interest" description="Disordered" evidence="7">
    <location>
        <begin position="111"/>
        <end position="145"/>
    </location>
</feature>
<dbReference type="InterPro" id="IPR033453">
    <property type="entry name" value="Glyco_hydro_30_TIM-barrel"/>
</dbReference>
<accession>A0A183BSN3</accession>
<dbReference type="AlphaFoldDB" id="A0A183BSN3"/>
<comment type="catalytic activity">
    <reaction evidence="1">
        <text>a beta-D-glucosyl-(1&lt;-&gt;1')-N-acylsphing-4-enine + H2O = an N-acylsphing-4-enine + D-glucose</text>
        <dbReference type="Rhea" id="RHEA:13269"/>
        <dbReference type="ChEBI" id="CHEBI:4167"/>
        <dbReference type="ChEBI" id="CHEBI:15377"/>
        <dbReference type="ChEBI" id="CHEBI:22801"/>
        <dbReference type="ChEBI" id="CHEBI:52639"/>
        <dbReference type="EC" id="3.2.1.45"/>
    </reaction>
    <physiologicalReaction direction="left-to-right" evidence="1">
        <dbReference type="Rhea" id="RHEA:13270"/>
    </physiologicalReaction>
</comment>
<evidence type="ECO:0000256" key="3">
    <source>
        <dbReference type="ARBA" id="ARBA00012658"/>
    </source>
</evidence>
<dbReference type="PANTHER" id="PTHR11069:SF23">
    <property type="entry name" value="LYSOSOMAL ACID GLUCOSYLCERAMIDASE"/>
    <property type="match status" value="1"/>
</dbReference>
<feature type="region of interest" description="Disordered" evidence="7">
    <location>
        <begin position="228"/>
        <end position="247"/>
    </location>
</feature>
<evidence type="ECO:0000256" key="1">
    <source>
        <dbReference type="ARBA" id="ARBA00001013"/>
    </source>
</evidence>
<keyword evidence="6" id="KW-0326">Glycosidase</keyword>
<proteinExistence type="inferred from homology"/>
<name>A0A183BSN3_GLOPA</name>
<keyword evidence="4" id="KW-0732">Signal</keyword>
<evidence type="ECO:0000256" key="2">
    <source>
        <dbReference type="ARBA" id="ARBA00005382"/>
    </source>
</evidence>
<evidence type="ECO:0000256" key="6">
    <source>
        <dbReference type="RuleBase" id="RU361188"/>
    </source>
</evidence>
<dbReference type="InterPro" id="IPR001139">
    <property type="entry name" value="Glyco_hydro_30"/>
</dbReference>
<dbReference type="PROSITE" id="PS00018">
    <property type="entry name" value="EF_HAND_1"/>
    <property type="match status" value="1"/>
</dbReference>
<keyword evidence="6" id="KW-0443">Lipid metabolism</keyword>
<dbReference type="GO" id="GO:0016020">
    <property type="term" value="C:membrane"/>
    <property type="evidence" value="ECO:0007669"/>
    <property type="project" value="GOC"/>
</dbReference>
<dbReference type="WBParaSite" id="GPLIN_000361900">
    <property type="protein sequence ID" value="GPLIN_000361900"/>
    <property type="gene ID" value="GPLIN_000361900"/>
</dbReference>
<dbReference type="InterPro" id="IPR017853">
    <property type="entry name" value="GH"/>
</dbReference>
<sequence>MLAPSSGPRQVDKDFVQVHYLVSYWNMTDSELTSPSTRHWFSELDLNHNNKLEPNEIDAALTLPKSTGNPESGYIAVVDGQKMGTLNLRAALFLAFAAFLVVQCSGDSSEQFEEPSDEIKQLLSSPEMPSELSSPEMPSDEPSDRRKRTILLPIYYCESHNLLNKYQCHQRRFPNSDSFVCVCNGTHCDQPKPFDGNLLIGSDEAIVYVTDRDKYRLNQCMVPIKTAEGGPKRANSTGRHQHIPKCEKEKGQAEPKSWLHIKVNASHVFQKVQGFGGSFTDSAGYNVQKLSSATQHTLLSTYFGREAGIGYSLCRVPMGGADFSVRAYSYAETPNDFELKKFALAKEDLEWKIPYIVEAQKLSGQRLQLIASPWSPPGWMKSNGHTIGFGTMKGTLRGPYYQSFARYFIRFFEEYQKHNVTFWGCTLLNEPFVGAKPGMYMNATTQREWATEVLAPTLKQSKFKDTVLMAHDDNRNNVLESAIEIFGNQTDSPISGLTFHWYSFGYYDNLSRIHSMFPNKFLIGAEASAGFEGAQKGVSLGNWDRAVQYGRDIIGDLQNWATGWIDWNLFLDQNGGPNFVNNFIDAAIIVNAKNDEFYKQPTFYAVAHFSRFIPPQSERIDATFETPTLLEYFPAVSLYFPSPNPVDFVAFQTPPHGNRVMVLLSNRDVSEAAAARKKRKNPFVFLTIKKGEKKYGISLFSSTGSPA</sequence>
<reference evidence="10" key="2">
    <citation type="submission" date="2016-06" db="UniProtKB">
        <authorList>
            <consortium name="WormBaseParasite"/>
        </authorList>
    </citation>
    <scope>IDENTIFICATION</scope>
</reference>
<keyword evidence="6" id="KW-0746">Sphingolipid metabolism</keyword>
<evidence type="ECO:0000259" key="8">
    <source>
        <dbReference type="Pfam" id="PF02055"/>
    </source>
</evidence>
<dbReference type="GO" id="GO:0006680">
    <property type="term" value="P:glucosylceramide catabolic process"/>
    <property type="evidence" value="ECO:0007669"/>
    <property type="project" value="TreeGrafter"/>
</dbReference>
<organism evidence="9 10">
    <name type="scientific">Globodera pallida</name>
    <name type="common">Potato cyst nematode worm</name>
    <name type="synonym">Heterodera pallida</name>
    <dbReference type="NCBI Taxonomy" id="36090"/>
    <lineage>
        <taxon>Eukaryota</taxon>
        <taxon>Metazoa</taxon>
        <taxon>Ecdysozoa</taxon>
        <taxon>Nematoda</taxon>
        <taxon>Chromadorea</taxon>
        <taxon>Rhabditida</taxon>
        <taxon>Tylenchina</taxon>
        <taxon>Tylenchomorpha</taxon>
        <taxon>Tylenchoidea</taxon>
        <taxon>Heteroderidae</taxon>
        <taxon>Heteroderinae</taxon>
        <taxon>Globodera</taxon>
    </lineage>
</organism>
<protein>
    <recommendedName>
        <fullName evidence="3 6">Glucosylceramidase</fullName>
        <ecNumber evidence="3 6">3.2.1.45</ecNumber>
    </recommendedName>
</protein>
<dbReference type="GO" id="GO:0004348">
    <property type="term" value="F:glucosylceramidase activity"/>
    <property type="evidence" value="ECO:0007669"/>
    <property type="project" value="UniProtKB-EC"/>
</dbReference>
<dbReference type="SUPFAM" id="SSF51445">
    <property type="entry name" value="(Trans)glycosidases"/>
    <property type="match status" value="1"/>
</dbReference>